<dbReference type="Pfam" id="PF01370">
    <property type="entry name" value="Epimerase"/>
    <property type="match status" value="1"/>
</dbReference>
<comment type="similarity">
    <text evidence="1">Belongs to the NAD(P)-dependent epimerase/dehydratase family.</text>
</comment>
<evidence type="ECO:0000259" key="2">
    <source>
        <dbReference type="Pfam" id="PF01370"/>
    </source>
</evidence>
<evidence type="ECO:0000313" key="3">
    <source>
        <dbReference type="EMBL" id="WCZ39379.1"/>
    </source>
</evidence>
<proteinExistence type="inferred from homology"/>
<keyword evidence="4" id="KW-1185">Reference proteome</keyword>
<dbReference type="Gene3D" id="3.90.25.10">
    <property type="entry name" value="UDP-galactose 4-epimerase, domain 1"/>
    <property type="match status" value="1"/>
</dbReference>
<keyword evidence="3" id="KW-0413">Isomerase</keyword>
<dbReference type="InterPro" id="IPR036291">
    <property type="entry name" value="NAD(P)-bd_dom_sf"/>
</dbReference>
<dbReference type="SUPFAM" id="SSF51735">
    <property type="entry name" value="NAD(P)-binding Rossmann-fold domains"/>
    <property type="match status" value="1"/>
</dbReference>
<dbReference type="Proteomes" id="UP001218071">
    <property type="component" value="Chromosome"/>
</dbReference>
<dbReference type="GO" id="GO:0003978">
    <property type="term" value="F:UDP-glucose 4-epimerase activity"/>
    <property type="evidence" value="ECO:0007669"/>
    <property type="project" value="UniProtKB-EC"/>
</dbReference>
<accession>A0ABY7ULX6</accession>
<organism evidence="3 4">
    <name type="scientific">Corynebacterium jeddahense</name>
    <dbReference type="NCBI Taxonomy" id="1414719"/>
    <lineage>
        <taxon>Bacteria</taxon>
        <taxon>Bacillati</taxon>
        <taxon>Actinomycetota</taxon>
        <taxon>Actinomycetes</taxon>
        <taxon>Mycobacteriales</taxon>
        <taxon>Corynebacteriaceae</taxon>
        <taxon>Corynebacterium</taxon>
    </lineage>
</organism>
<gene>
    <name evidence="3" type="ORF">CJEDD_08960</name>
</gene>
<reference evidence="3 4" key="1">
    <citation type="submission" date="2020-10" db="EMBL/GenBank/DDBJ databases">
        <title>Complete genome sequence of Corynebacterium jeddahense DSM 45997, type strain of Corynebacterium jeddahense.</title>
        <authorList>
            <person name="Busche T."/>
            <person name="Kalinowski J."/>
            <person name="Ruckert C."/>
        </authorList>
    </citation>
    <scope>NUCLEOTIDE SEQUENCE [LARGE SCALE GENOMIC DNA]</scope>
    <source>
        <strain evidence="3 4">DSM 45997</strain>
    </source>
</reference>
<sequence>MQAVVTGGAGFIGSHLVDLLVSEGHAVTVIDNLSSGRRENIAEHLESGAAELLEQDIRDADFEAVFRRVEPEVVFHLAAQIDVRRSVEDPLLDAEMNIASTIRLADAARRSGVRKVVHTSSGGSIYGEPEQLPATEQLHVDPKSPYAASKVAGELYLNVFRALYGLQTSFIAPANVYGPRQNPFGEAGVVAIFSRGLLDGKPTRVFGGGTNTRDYVYVGDVARAFYLASGEKGDGERFNIGTGVETTDRALHTAVAAAVGAEDNPADEPARLGDVARSALSYDKAKDVLGWEPEVDLAEGVARTVEYFRNQSASS</sequence>
<dbReference type="InterPro" id="IPR001509">
    <property type="entry name" value="Epimerase_deHydtase"/>
</dbReference>
<dbReference type="RefSeq" id="WP_042408454.1">
    <property type="nucleotide sequence ID" value="NZ_CBYN010000083.1"/>
</dbReference>
<evidence type="ECO:0000256" key="1">
    <source>
        <dbReference type="ARBA" id="ARBA00007637"/>
    </source>
</evidence>
<dbReference type="Gene3D" id="3.40.50.720">
    <property type="entry name" value="NAD(P)-binding Rossmann-like Domain"/>
    <property type="match status" value="1"/>
</dbReference>
<protein>
    <submittedName>
        <fullName evidence="3">UDP-glucose 4-epimerase</fullName>
        <ecNumber evidence="3">5.1.3.2</ecNumber>
    </submittedName>
</protein>
<dbReference type="PANTHER" id="PTHR43000">
    <property type="entry name" value="DTDP-D-GLUCOSE 4,6-DEHYDRATASE-RELATED"/>
    <property type="match status" value="1"/>
</dbReference>
<dbReference type="EMBL" id="CP063194">
    <property type="protein sequence ID" value="WCZ39379.1"/>
    <property type="molecule type" value="Genomic_DNA"/>
</dbReference>
<name>A0ABY7ULX6_9CORY</name>
<evidence type="ECO:0000313" key="4">
    <source>
        <dbReference type="Proteomes" id="UP001218071"/>
    </source>
</evidence>
<dbReference type="EC" id="5.1.3.2" evidence="3"/>
<feature type="domain" description="NAD-dependent epimerase/dehydratase" evidence="2">
    <location>
        <begin position="4"/>
        <end position="241"/>
    </location>
</feature>